<comment type="cofactor">
    <cofactor evidence="1">
        <name>Mg(2+)</name>
        <dbReference type="ChEBI" id="CHEBI:18420"/>
    </cofactor>
</comment>
<evidence type="ECO:0000256" key="4">
    <source>
        <dbReference type="ARBA" id="ARBA00022695"/>
    </source>
</evidence>
<evidence type="ECO:0000256" key="6">
    <source>
        <dbReference type="ARBA" id="ARBA00022741"/>
    </source>
</evidence>
<dbReference type="CDD" id="cd05403">
    <property type="entry name" value="NT_KNTase_like"/>
    <property type="match status" value="1"/>
</dbReference>
<keyword evidence="5" id="KW-0479">Metal-binding</keyword>
<feature type="domain" description="Polymerase nucleotidyl transferase" evidence="10">
    <location>
        <begin position="20"/>
        <end position="98"/>
    </location>
</feature>
<protein>
    <submittedName>
        <fullName evidence="11">Nucleotidyltransferase</fullName>
    </submittedName>
</protein>
<evidence type="ECO:0000256" key="3">
    <source>
        <dbReference type="ARBA" id="ARBA00022679"/>
    </source>
</evidence>
<dbReference type="GO" id="GO:0005524">
    <property type="term" value="F:ATP binding"/>
    <property type="evidence" value="ECO:0007669"/>
    <property type="project" value="UniProtKB-KW"/>
</dbReference>
<dbReference type="AlphaFoldDB" id="A0A3E0MAI1"/>
<dbReference type="EMBL" id="QQWE01000004">
    <property type="protein sequence ID" value="REJ56617.1"/>
    <property type="molecule type" value="Genomic_DNA"/>
</dbReference>
<evidence type="ECO:0000256" key="1">
    <source>
        <dbReference type="ARBA" id="ARBA00001946"/>
    </source>
</evidence>
<keyword evidence="3 11" id="KW-0808">Transferase</keyword>
<sequence>MTVTTKQQVISLLEQNQAELRRLGVSRCGLFGSFRTEQTTEKSDVDILVVFQPGMKTFNNFMDLCFFLEDLFGRSVDLVTPESLSPFFGQRILDEVEYVPCSS</sequence>
<evidence type="ECO:0000313" key="11">
    <source>
        <dbReference type="EMBL" id="REJ56617.1"/>
    </source>
</evidence>
<dbReference type="InterPro" id="IPR052038">
    <property type="entry name" value="Type-VII_TA_antitoxin"/>
</dbReference>
<dbReference type="PANTHER" id="PTHR33571">
    <property type="entry name" value="SSL8005 PROTEIN"/>
    <property type="match status" value="1"/>
</dbReference>
<evidence type="ECO:0000256" key="7">
    <source>
        <dbReference type="ARBA" id="ARBA00022840"/>
    </source>
</evidence>
<keyword evidence="2" id="KW-1277">Toxin-antitoxin system</keyword>
<comment type="caution">
    <text evidence="11">The sequence shown here is derived from an EMBL/GenBank/DDBJ whole genome shotgun (WGS) entry which is preliminary data.</text>
</comment>
<keyword evidence="4" id="KW-0548">Nucleotidyltransferase</keyword>
<keyword evidence="8" id="KW-0460">Magnesium</keyword>
<dbReference type="Proteomes" id="UP000256301">
    <property type="component" value="Unassembled WGS sequence"/>
</dbReference>
<gene>
    <name evidence="11" type="ORF">DWQ56_13050</name>
</gene>
<accession>A0A3E0MAI1</accession>
<keyword evidence="6" id="KW-0547">Nucleotide-binding</keyword>
<dbReference type="InterPro" id="IPR043519">
    <property type="entry name" value="NT_sf"/>
</dbReference>
<dbReference type="Gene3D" id="3.30.460.10">
    <property type="entry name" value="Beta Polymerase, domain 2"/>
    <property type="match status" value="1"/>
</dbReference>
<dbReference type="PANTHER" id="PTHR33571:SF14">
    <property type="entry name" value="PROTEIN ADENYLYLTRANSFERASE MJ0435-RELATED"/>
    <property type="match status" value="1"/>
</dbReference>
<dbReference type="Pfam" id="PF01909">
    <property type="entry name" value="NTP_transf_2"/>
    <property type="match status" value="1"/>
</dbReference>
<comment type="similarity">
    <text evidence="9">Belongs to the MntA antitoxin family.</text>
</comment>
<evidence type="ECO:0000256" key="2">
    <source>
        <dbReference type="ARBA" id="ARBA00022649"/>
    </source>
</evidence>
<reference evidence="11 12" key="1">
    <citation type="submission" date="2017-08" db="EMBL/GenBank/DDBJ databases">
        <title>Functional genomic and metabolic studies of the symbiotic interactions of six Microcystis-dominated communities.</title>
        <authorList>
            <person name="Li Q."/>
            <person name="Lin F."/>
        </authorList>
    </citation>
    <scope>NUCLEOTIDE SEQUENCE [LARGE SCALE GENOMIC DNA]</scope>
    <source>
        <strain evidence="11">DA14</strain>
    </source>
</reference>
<evidence type="ECO:0000256" key="8">
    <source>
        <dbReference type="ARBA" id="ARBA00022842"/>
    </source>
</evidence>
<evidence type="ECO:0000256" key="5">
    <source>
        <dbReference type="ARBA" id="ARBA00022723"/>
    </source>
</evidence>
<dbReference type="GO" id="GO:0016779">
    <property type="term" value="F:nucleotidyltransferase activity"/>
    <property type="evidence" value="ECO:0007669"/>
    <property type="project" value="UniProtKB-KW"/>
</dbReference>
<evidence type="ECO:0000256" key="9">
    <source>
        <dbReference type="ARBA" id="ARBA00038276"/>
    </source>
</evidence>
<keyword evidence="7" id="KW-0067">ATP-binding</keyword>
<dbReference type="GO" id="GO:0046872">
    <property type="term" value="F:metal ion binding"/>
    <property type="evidence" value="ECO:0007669"/>
    <property type="project" value="UniProtKB-KW"/>
</dbReference>
<proteinExistence type="inferred from homology"/>
<evidence type="ECO:0000259" key="10">
    <source>
        <dbReference type="Pfam" id="PF01909"/>
    </source>
</evidence>
<organism evidence="11 12">
    <name type="scientific">Microcystis aeruginosa DA14</name>
    <dbReference type="NCBI Taxonomy" id="1987506"/>
    <lineage>
        <taxon>Bacteria</taxon>
        <taxon>Bacillati</taxon>
        <taxon>Cyanobacteriota</taxon>
        <taxon>Cyanophyceae</taxon>
        <taxon>Oscillatoriophycideae</taxon>
        <taxon>Chroococcales</taxon>
        <taxon>Microcystaceae</taxon>
        <taxon>Microcystis</taxon>
    </lineage>
</organism>
<evidence type="ECO:0000313" key="12">
    <source>
        <dbReference type="Proteomes" id="UP000256301"/>
    </source>
</evidence>
<dbReference type="SUPFAM" id="SSF81301">
    <property type="entry name" value="Nucleotidyltransferase"/>
    <property type="match status" value="1"/>
</dbReference>
<name>A0A3E0MAI1_MICAE</name>
<dbReference type="InterPro" id="IPR002934">
    <property type="entry name" value="Polymerase_NTP_transf_dom"/>
</dbReference>